<comment type="caution">
    <text evidence="20">The sequence shown here is derived from an EMBL/GenBank/DDBJ whole genome shotgun (WGS) entry which is preliminary data.</text>
</comment>
<dbReference type="GO" id="GO:0016024">
    <property type="term" value="P:CDP-diacylglycerol biosynthetic process"/>
    <property type="evidence" value="ECO:0007669"/>
    <property type="project" value="UniProtKB-UniPathway"/>
</dbReference>
<dbReference type="RefSeq" id="WP_117702606.1">
    <property type="nucleotide sequence ID" value="NZ_CAUDCD010000001.1"/>
</dbReference>
<keyword evidence="12 18" id="KW-0548">Nucleotidyltransferase</keyword>
<keyword evidence="8" id="KW-1003">Cell membrane</keyword>
<keyword evidence="9" id="KW-0444">Lipid biosynthesis</keyword>
<sequence length="285" mass="31527">MKNNFIQRAITGIIFVGVLIGCILGGPISFTLLFALITALTIHEFGNIVSKQPDVEINKPICMLAGVFLFFGFAYLGVMPGQTEILIPYLFLIIYLLVSELYLKKKNPLNNWAYAMMSQIYIALSFAMLNVLAYHSIGNEGELSNYHVQYNPILPLSIFIFTWINDTGAYCTGMLFGKHRLFERISPKKSWEGSIGGGVFSIIGAIVMAHLFPFMPISIWIGLALTVVVFGTLGDLTESLFKRTIGIKDSGNILPGHGGMLDRFDSTLMAVPAAVVYLYIISFIE</sequence>
<comment type="subcellular location">
    <subcellularLocation>
        <location evidence="2">Cell membrane</location>
        <topology evidence="2">Multi-pass membrane protein</topology>
    </subcellularLocation>
</comment>
<evidence type="ECO:0000256" key="16">
    <source>
        <dbReference type="ARBA" id="ARBA00023209"/>
    </source>
</evidence>
<evidence type="ECO:0000256" key="15">
    <source>
        <dbReference type="ARBA" id="ARBA00023136"/>
    </source>
</evidence>
<organism evidence="20 21">
    <name type="scientific">Phocaeicola plebeius</name>
    <dbReference type="NCBI Taxonomy" id="310297"/>
    <lineage>
        <taxon>Bacteria</taxon>
        <taxon>Pseudomonadati</taxon>
        <taxon>Bacteroidota</taxon>
        <taxon>Bacteroidia</taxon>
        <taxon>Bacteroidales</taxon>
        <taxon>Bacteroidaceae</taxon>
        <taxon>Phocaeicola</taxon>
    </lineage>
</organism>
<feature type="transmembrane region" description="Helical" evidence="19">
    <location>
        <begin position="153"/>
        <end position="172"/>
    </location>
</feature>
<feature type="transmembrane region" description="Helical" evidence="19">
    <location>
        <begin position="85"/>
        <end position="103"/>
    </location>
</feature>
<feature type="transmembrane region" description="Helical" evidence="19">
    <location>
        <begin position="61"/>
        <end position="79"/>
    </location>
</feature>
<evidence type="ECO:0000256" key="3">
    <source>
        <dbReference type="ARBA" id="ARBA00005119"/>
    </source>
</evidence>
<keyword evidence="11 18" id="KW-0812">Transmembrane</keyword>
<accession>A0A3E4Z6C5</accession>
<evidence type="ECO:0000256" key="18">
    <source>
        <dbReference type="RuleBase" id="RU003938"/>
    </source>
</evidence>
<dbReference type="Proteomes" id="UP000260814">
    <property type="component" value="Unassembled WGS sequence"/>
</dbReference>
<keyword evidence="16" id="KW-0594">Phospholipid biosynthesis</keyword>
<evidence type="ECO:0000256" key="2">
    <source>
        <dbReference type="ARBA" id="ARBA00004651"/>
    </source>
</evidence>
<reference evidence="20 21" key="1">
    <citation type="submission" date="2018-08" db="EMBL/GenBank/DDBJ databases">
        <title>A genome reference for cultivated species of the human gut microbiota.</title>
        <authorList>
            <person name="Zou Y."/>
            <person name="Xue W."/>
            <person name="Luo G."/>
        </authorList>
    </citation>
    <scope>NUCLEOTIDE SEQUENCE [LARGE SCALE GENOMIC DNA]</scope>
    <source>
        <strain evidence="20 21">OM06-2</strain>
    </source>
</reference>
<evidence type="ECO:0000256" key="7">
    <source>
        <dbReference type="ARBA" id="ARBA00019373"/>
    </source>
</evidence>
<dbReference type="UniPathway" id="UPA00557">
    <property type="reaction ID" value="UER00614"/>
</dbReference>
<keyword evidence="17" id="KW-1208">Phospholipid metabolism</keyword>
<evidence type="ECO:0000256" key="12">
    <source>
        <dbReference type="ARBA" id="ARBA00022695"/>
    </source>
</evidence>
<keyword evidence="10 18" id="KW-0808">Transferase</keyword>
<evidence type="ECO:0000256" key="13">
    <source>
        <dbReference type="ARBA" id="ARBA00022989"/>
    </source>
</evidence>
<proteinExistence type="inferred from homology"/>
<evidence type="ECO:0000256" key="11">
    <source>
        <dbReference type="ARBA" id="ARBA00022692"/>
    </source>
</evidence>
<dbReference type="PROSITE" id="PS51257">
    <property type="entry name" value="PROKAR_LIPOPROTEIN"/>
    <property type="match status" value="1"/>
</dbReference>
<evidence type="ECO:0000256" key="4">
    <source>
        <dbReference type="ARBA" id="ARBA00005189"/>
    </source>
</evidence>
<dbReference type="EC" id="2.7.7.41" evidence="6 18"/>
<evidence type="ECO:0000256" key="1">
    <source>
        <dbReference type="ARBA" id="ARBA00001698"/>
    </source>
</evidence>
<keyword evidence="14" id="KW-0443">Lipid metabolism</keyword>
<keyword evidence="13 19" id="KW-1133">Transmembrane helix</keyword>
<feature type="transmembrane region" description="Helical" evidence="19">
    <location>
        <begin position="12"/>
        <end position="40"/>
    </location>
</feature>
<dbReference type="InterPro" id="IPR000374">
    <property type="entry name" value="PC_trans"/>
</dbReference>
<dbReference type="GO" id="GO:0004605">
    <property type="term" value="F:phosphatidate cytidylyltransferase activity"/>
    <property type="evidence" value="ECO:0007669"/>
    <property type="project" value="UniProtKB-EC"/>
</dbReference>
<evidence type="ECO:0000256" key="6">
    <source>
        <dbReference type="ARBA" id="ARBA00012487"/>
    </source>
</evidence>
<evidence type="ECO:0000256" key="8">
    <source>
        <dbReference type="ARBA" id="ARBA00022475"/>
    </source>
</evidence>
<comment type="pathway">
    <text evidence="3 18">Phospholipid metabolism; CDP-diacylglycerol biosynthesis; CDP-diacylglycerol from sn-glycerol 3-phosphate: step 3/3.</text>
</comment>
<evidence type="ECO:0000256" key="17">
    <source>
        <dbReference type="ARBA" id="ARBA00023264"/>
    </source>
</evidence>
<evidence type="ECO:0000313" key="20">
    <source>
        <dbReference type="EMBL" id="RGM87548.1"/>
    </source>
</evidence>
<evidence type="ECO:0000256" key="14">
    <source>
        <dbReference type="ARBA" id="ARBA00023098"/>
    </source>
</evidence>
<gene>
    <name evidence="20" type="ORF">DXB87_13870</name>
</gene>
<keyword evidence="15 19" id="KW-0472">Membrane</keyword>
<feature type="transmembrane region" description="Helical" evidence="19">
    <location>
        <begin position="193"/>
        <end position="211"/>
    </location>
</feature>
<dbReference type="AlphaFoldDB" id="A0A3E4Z6C5"/>
<comment type="pathway">
    <text evidence="4">Lipid metabolism.</text>
</comment>
<evidence type="ECO:0000256" key="5">
    <source>
        <dbReference type="ARBA" id="ARBA00010185"/>
    </source>
</evidence>
<feature type="transmembrane region" description="Helical" evidence="19">
    <location>
        <begin position="267"/>
        <end position="284"/>
    </location>
</feature>
<dbReference type="EMBL" id="QSTW01000021">
    <property type="protein sequence ID" value="RGM87548.1"/>
    <property type="molecule type" value="Genomic_DNA"/>
</dbReference>
<dbReference type="PROSITE" id="PS01315">
    <property type="entry name" value="CDS"/>
    <property type="match status" value="1"/>
</dbReference>
<evidence type="ECO:0000313" key="21">
    <source>
        <dbReference type="Proteomes" id="UP000260814"/>
    </source>
</evidence>
<evidence type="ECO:0000256" key="10">
    <source>
        <dbReference type="ARBA" id="ARBA00022679"/>
    </source>
</evidence>
<name>A0A3E4Z6C5_9BACT</name>
<comment type="similarity">
    <text evidence="5 18">Belongs to the CDS family.</text>
</comment>
<comment type="catalytic activity">
    <reaction evidence="1 18">
        <text>a 1,2-diacyl-sn-glycero-3-phosphate + CTP + H(+) = a CDP-1,2-diacyl-sn-glycerol + diphosphate</text>
        <dbReference type="Rhea" id="RHEA:16229"/>
        <dbReference type="ChEBI" id="CHEBI:15378"/>
        <dbReference type="ChEBI" id="CHEBI:33019"/>
        <dbReference type="ChEBI" id="CHEBI:37563"/>
        <dbReference type="ChEBI" id="CHEBI:58332"/>
        <dbReference type="ChEBI" id="CHEBI:58608"/>
        <dbReference type="EC" id="2.7.7.41"/>
    </reaction>
</comment>
<feature type="transmembrane region" description="Helical" evidence="19">
    <location>
        <begin position="217"/>
        <end position="236"/>
    </location>
</feature>
<dbReference type="Pfam" id="PF01148">
    <property type="entry name" value="CTP_transf_1"/>
    <property type="match status" value="1"/>
</dbReference>
<dbReference type="PANTHER" id="PTHR46382">
    <property type="entry name" value="PHOSPHATIDATE CYTIDYLYLTRANSFERASE"/>
    <property type="match status" value="1"/>
</dbReference>
<evidence type="ECO:0000256" key="19">
    <source>
        <dbReference type="SAM" id="Phobius"/>
    </source>
</evidence>
<dbReference type="PANTHER" id="PTHR46382:SF1">
    <property type="entry name" value="PHOSPHATIDATE CYTIDYLYLTRANSFERASE"/>
    <property type="match status" value="1"/>
</dbReference>
<protein>
    <recommendedName>
        <fullName evidence="7 18">Phosphatidate cytidylyltransferase</fullName>
        <ecNumber evidence="6 18">2.7.7.41</ecNumber>
    </recommendedName>
</protein>
<feature type="transmembrane region" description="Helical" evidence="19">
    <location>
        <begin position="112"/>
        <end position="133"/>
    </location>
</feature>
<dbReference type="GO" id="GO:0005886">
    <property type="term" value="C:plasma membrane"/>
    <property type="evidence" value="ECO:0007669"/>
    <property type="project" value="UniProtKB-SubCell"/>
</dbReference>
<evidence type="ECO:0000256" key="9">
    <source>
        <dbReference type="ARBA" id="ARBA00022516"/>
    </source>
</evidence>